<organism evidence="1">
    <name type="scientific">Rhizophora mucronata</name>
    <name type="common">Asiatic mangrove</name>
    <dbReference type="NCBI Taxonomy" id="61149"/>
    <lineage>
        <taxon>Eukaryota</taxon>
        <taxon>Viridiplantae</taxon>
        <taxon>Streptophyta</taxon>
        <taxon>Embryophyta</taxon>
        <taxon>Tracheophyta</taxon>
        <taxon>Spermatophyta</taxon>
        <taxon>Magnoliopsida</taxon>
        <taxon>eudicotyledons</taxon>
        <taxon>Gunneridae</taxon>
        <taxon>Pentapetalae</taxon>
        <taxon>rosids</taxon>
        <taxon>fabids</taxon>
        <taxon>Malpighiales</taxon>
        <taxon>Rhizophoraceae</taxon>
        <taxon>Rhizophora</taxon>
    </lineage>
</organism>
<sequence>MSYVLVRLEEKGNQAESEKEVFIYQCPLISRSTVVAHLVIDLMSHLWLI</sequence>
<dbReference type="EMBL" id="GGEC01073025">
    <property type="protein sequence ID" value="MBX53509.1"/>
    <property type="molecule type" value="Transcribed_RNA"/>
</dbReference>
<dbReference type="AlphaFoldDB" id="A0A2P2PFQ9"/>
<accession>A0A2P2PFQ9</accession>
<name>A0A2P2PFQ9_RHIMU</name>
<protein>
    <submittedName>
        <fullName evidence="1">Uncharacterized protein</fullName>
    </submittedName>
</protein>
<evidence type="ECO:0000313" key="1">
    <source>
        <dbReference type="EMBL" id="MBX53509.1"/>
    </source>
</evidence>
<proteinExistence type="predicted"/>
<reference evidence="1" key="1">
    <citation type="submission" date="2018-02" db="EMBL/GenBank/DDBJ databases">
        <title>Rhizophora mucronata_Transcriptome.</title>
        <authorList>
            <person name="Meera S.P."/>
            <person name="Sreeshan A."/>
            <person name="Augustine A."/>
        </authorList>
    </citation>
    <scope>NUCLEOTIDE SEQUENCE</scope>
    <source>
        <tissue evidence="1">Leaf</tissue>
    </source>
</reference>